<evidence type="ECO:0000313" key="9">
    <source>
        <dbReference type="Proteomes" id="UP000827986"/>
    </source>
</evidence>
<comment type="subcellular location">
    <subcellularLocation>
        <location evidence="1">Secreted</location>
    </subcellularLocation>
</comment>
<evidence type="ECO:0000313" key="8">
    <source>
        <dbReference type="EMBL" id="KAH1171460.1"/>
    </source>
</evidence>
<dbReference type="Gene3D" id="2.60.40.4230">
    <property type="entry name" value="Resistin head domain"/>
    <property type="match status" value="1"/>
</dbReference>
<dbReference type="EMBL" id="JAHDVG010000483">
    <property type="protein sequence ID" value="KAH1171460.1"/>
    <property type="molecule type" value="Genomic_DNA"/>
</dbReference>
<keyword evidence="6" id="KW-1015">Disulfide bond</keyword>
<organism evidence="8 9">
    <name type="scientific">Mauremys mutica</name>
    <name type="common">yellowpond turtle</name>
    <dbReference type="NCBI Taxonomy" id="74926"/>
    <lineage>
        <taxon>Eukaryota</taxon>
        <taxon>Metazoa</taxon>
        <taxon>Chordata</taxon>
        <taxon>Craniata</taxon>
        <taxon>Vertebrata</taxon>
        <taxon>Euteleostomi</taxon>
        <taxon>Archelosauria</taxon>
        <taxon>Testudinata</taxon>
        <taxon>Testudines</taxon>
        <taxon>Cryptodira</taxon>
        <taxon>Durocryptodira</taxon>
        <taxon>Testudinoidea</taxon>
        <taxon>Geoemydidae</taxon>
        <taxon>Geoemydinae</taxon>
        <taxon>Mauremys</taxon>
    </lineage>
</organism>
<dbReference type="Pfam" id="PF06954">
    <property type="entry name" value="Resistin"/>
    <property type="match status" value="1"/>
</dbReference>
<name>A0A9D3X2F1_9SAUR</name>
<keyword evidence="5" id="KW-0732">Signal</keyword>
<keyword evidence="4" id="KW-0372">Hormone</keyword>
<keyword evidence="7" id="KW-0472">Membrane</keyword>
<comment type="similarity">
    <text evidence="2">Belongs to the resistin/FIZZ family.</text>
</comment>
<feature type="non-terminal residue" evidence="8">
    <location>
        <position position="1"/>
    </location>
</feature>
<dbReference type="AlphaFoldDB" id="A0A9D3X2F1"/>
<evidence type="ECO:0000256" key="4">
    <source>
        <dbReference type="ARBA" id="ARBA00022702"/>
    </source>
</evidence>
<keyword evidence="7" id="KW-0812">Transmembrane</keyword>
<keyword evidence="7" id="KW-1133">Transmembrane helix</keyword>
<gene>
    <name evidence="8" type="ORF">KIL84_007078</name>
</gene>
<evidence type="ECO:0000256" key="7">
    <source>
        <dbReference type="SAM" id="Phobius"/>
    </source>
</evidence>
<dbReference type="SUPFAM" id="SSF111423">
    <property type="entry name" value="Resistin"/>
    <property type="match status" value="1"/>
</dbReference>
<reference evidence="8" key="1">
    <citation type="submission" date="2021-09" db="EMBL/GenBank/DDBJ databases">
        <title>The genome of Mauremys mutica provides insights into the evolution of semi-aquatic lifestyle.</title>
        <authorList>
            <person name="Gong S."/>
            <person name="Gao Y."/>
        </authorList>
    </citation>
    <scope>NUCLEOTIDE SEQUENCE</scope>
    <source>
        <strain evidence="8">MM-2020</strain>
        <tissue evidence="8">Muscle</tissue>
    </source>
</reference>
<dbReference type="Proteomes" id="UP000827986">
    <property type="component" value="Unassembled WGS sequence"/>
</dbReference>
<accession>A0A9D3X2F1</accession>
<dbReference type="PANTHER" id="PTHR21101">
    <property type="entry name" value="RESISTIN"/>
    <property type="match status" value="1"/>
</dbReference>
<dbReference type="CDD" id="cd16333">
    <property type="entry name" value="RELM"/>
    <property type="match status" value="1"/>
</dbReference>
<dbReference type="PANTHER" id="PTHR21101:SF12">
    <property type="entry name" value="RESISTIN"/>
    <property type="match status" value="1"/>
</dbReference>
<evidence type="ECO:0000256" key="5">
    <source>
        <dbReference type="ARBA" id="ARBA00022729"/>
    </source>
</evidence>
<proteinExistence type="inferred from homology"/>
<keyword evidence="9" id="KW-1185">Reference proteome</keyword>
<protein>
    <recommendedName>
        <fullName evidence="10">Resistin</fullName>
    </recommendedName>
</protein>
<dbReference type="InterPro" id="IPR009714">
    <property type="entry name" value="RELM"/>
</dbReference>
<keyword evidence="3" id="KW-0964">Secreted</keyword>
<evidence type="ECO:0008006" key="10">
    <source>
        <dbReference type="Google" id="ProtNLM"/>
    </source>
</evidence>
<comment type="caution">
    <text evidence="8">The sequence shown here is derived from an EMBL/GenBank/DDBJ whole genome shotgun (WGS) entry which is preliminary data.</text>
</comment>
<sequence length="159" mass="17586">PPMPRWGMRSALPAWGRTQKQKHILMLYLLVAICFLMWIVLLSLTIKNDQKMTEELKTINAAISQRIDQDQKMTEELKTINALSHRINQVSSTLAKAKLLSQDVSACGALVSCPAGYKPTGCTCGMCCSSWDIRTNSTCHCQCGGIDWTATCCCKIGLE</sequence>
<evidence type="ECO:0000256" key="1">
    <source>
        <dbReference type="ARBA" id="ARBA00004613"/>
    </source>
</evidence>
<feature type="transmembrane region" description="Helical" evidence="7">
    <location>
        <begin position="25"/>
        <end position="46"/>
    </location>
</feature>
<dbReference type="GO" id="GO:0005179">
    <property type="term" value="F:hormone activity"/>
    <property type="evidence" value="ECO:0007669"/>
    <property type="project" value="UniProtKB-KW"/>
</dbReference>
<evidence type="ECO:0000256" key="6">
    <source>
        <dbReference type="ARBA" id="ARBA00023157"/>
    </source>
</evidence>
<dbReference type="InterPro" id="IPR036262">
    <property type="entry name" value="Resistin-like_sf"/>
</dbReference>
<evidence type="ECO:0000256" key="3">
    <source>
        <dbReference type="ARBA" id="ARBA00022525"/>
    </source>
</evidence>
<evidence type="ECO:0000256" key="2">
    <source>
        <dbReference type="ARBA" id="ARBA00007258"/>
    </source>
</evidence>
<dbReference type="GO" id="GO:0005615">
    <property type="term" value="C:extracellular space"/>
    <property type="evidence" value="ECO:0007669"/>
    <property type="project" value="TreeGrafter"/>
</dbReference>